<evidence type="ECO:0000259" key="2">
    <source>
        <dbReference type="SMART" id="SM00115"/>
    </source>
</evidence>
<dbReference type="Gene3D" id="3.40.50.1460">
    <property type="match status" value="1"/>
</dbReference>
<dbReference type="Pfam" id="PF00656">
    <property type="entry name" value="Peptidase_C14"/>
    <property type="match status" value="1"/>
</dbReference>
<dbReference type="EMBL" id="CP111013">
    <property type="protein sequence ID" value="WAQ96274.1"/>
    <property type="molecule type" value="Genomic_DNA"/>
</dbReference>
<reference evidence="3" key="1">
    <citation type="submission" date="2022-11" db="EMBL/GenBank/DDBJ databases">
        <title>Centuries of genome instability and evolution in soft-shell clam transmissible cancer (bioRxiv).</title>
        <authorList>
            <person name="Hart S.F.M."/>
            <person name="Yonemitsu M.A."/>
            <person name="Giersch R.M."/>
            <person name="Beal B.F."/>
            <person name="Arriagada G."/>
            <person name="Davis B.W."/>
            <person name="Ostrander E.A."/>
            <person name="Goff S.P."/>
            <person name="Metzger M.J."/>
        </authorList>
    </citation>
    <scope>NUCLEOTIDE SEQUENCE</scope>
    <source>
        <strain evidence="3">MELC-2E11</strain>
        <tissue evidence="3">Siphon/mantle</tissue>
    </source>
</reference>
<dbReference type="PANTHER" id="PTHR10454">
    <property type="entry name" value="CASPASE"/>
    <property type="match status" value="1"/>
</dbReference>
<comment type="similarity">
    <text evidence="1">Belongs to the peptidase C14A family.</text>
</comment>
<organism evidence="3 4">
    <name type="scientific">Mya arenaria</name>
    <name type="common">Soft-shell clam</name>
    <dbReference type="NCBI Taxonomy" id="6604"/>
    <lineage>
        <taxon>Eukaryota</taxon>
        <taxon>Metazoa</taxon>
        <taxon>Spiralia</taxon>
        <taxon>Lophotrochozoa</taxon>
        <taxon>Mollusca</taxon>
        <taxon>Bivalvia</taxon>
        <taxon>Autobranchia</taxon>
        <taxon>Heteroconchia</taxon>
        <taxon>Euheterodonta</taxon>
        <taxon>Imparidentia</taxon>
        <taxon>Neoheterodontei</taxon>
        <taxon>Myida</taxon>
        <taxon>Myoidea</taxon>
        <taxon>Myidae</taxon>
        <taxon>Mya</taxon>
    </lineage>
</organism>
<dbReference type="Gene3D" id="3.30.70.1470">
    <property type="entry name" value="Caspase-like"/>
    <property type="match status" value="1"/>
</dbReference>
<dbReference type="PANTHER" id="PTHR10454:SF210">
    <property type="entry name" value="CASPASE-2"/>
    <property type="match status" value="1"/>
</dbReference>
<dbReference type="Proteomes" id="UP001164746">
    <property type="component" value="Chromosome 2"/>
</dbReference>
<protein>
    <submittedName>
        <fullName evidence="3">CASP1-like protein</fullName>
    </submittedName>
</protein>
<evidence type="ECO:0000256" key="1">
    <source>
        <dbReference type="ARBA" id="ARBA00010134"/>
    </source>
</evidence>
<gene>
    <name evidence="3" type="ORF">MAR_028964</name>
</gene>
<accession>A0ABY7DIG0</accession>
<feature type="domain" description="Peptidase C14A caspase catalytic" evidence="2">
    <location>
        <begin position="50"/>
        <end position="299"/>
    </location>
</feature>
<dbReference type="SUPFAM" id="SSF52129">
    <property type="entry name" value="Caspase-like"/>
    <property type="match status" value="1"/>
</dbReference>
<evidence type="ECO:0000313" key="3">
    <source>
        <dbReference type="EMBL" id="WAQ96274.1"/>
    </source>
</evidence>
<dbReference type="InterPro" id="IPR029030">
    <property type="entry name" value="Caspase-like_dom_sf"/>
</dbReference>
<evidence type="ECO:0000313" key="4">
    <source>
        <dbReference type="Proteomes" id="UP001164746"/>
    </source>
</evidence>
<dbReference type="InterPro" id="IPR015917">
    <property type="entry name" value="Pept_C14A"/>
</dbReference>
<dbReference type="SMART" id="SM00115">
    <property type="entry name" value="CASc"/>
    <property type="match status" value="1"/>
</dbReference>
<name>A0ABY7DIG0_MYAAR</name>
<proteinExistence type="inferred from homology"/>
<dbReference type="InterPro" id="IPR011600">
    <property type="entry name" value="Pept_C14_caspase"/>
</dbReference>
<keyword evidence="4" id="KW-1185">Reference proteome</keyword>
<dbReference type="InterPro" id="IPR002398">
    <property type="entry name" value="Pept_C14"/>
</dbReference>
<sequence length="299" mass="33688">MAVSEIVRNMEDKYYKTGKVYVAVFLNKRKQNPNASLKVPIECSDEEDVDLNIIRNLCKTKFGVDIEDEIVRNNNKDEILKKLKAFSETRAKDFDCFLFFFLGFIGDSQGATDSQTYKSDDGFLPIDEIYNSVKKSSDMAGKPKVFAFQAGDTRLLPSTSMTKAIPYGKEVEPKTKKIPTDADMLIITSTIPQLLANTNHERFQTYTGFAPKATTSVQPSDAVRGSFLIQAFVDSVLDESNRDADILTLTTVMNGKIEDLIEDVKKDERFDDKINQQILDKLELPLTTSTLTKLVVFKK</sequence>